<feature type="domain" description="TauD/TfdA-like" evidence="2">
    <location>
        <begin position="86"/>
        <end position="340"/>
    </location>
</feature>
<dbReference type="GO" id="GO:0016491">
    <property type="term" value="F:oxidoreductase activity"/>
    <property type="evidence" value="ECO:0007669"/>
    <property type="project" value="UniProtKB-KW"/>
</dbReference>
<dbReference type="SUPFAM" id="SSF51197">
    <property type="entry name" value="Clavaminate synthase-like"/>
    <property type="match status" value="1"/>
</dbReference>
<gene>
    <name evidence="3" type="ORF">FGRAMPH1_01T05035</name>
</gene>
<evidence type="ECO:0000259" key="2">
    <source>
        <dbReference type="Pfam" id="PF02668"/>
    </source>
</evidence>
<dbReference type="EMBL" id="HG970332">
    <property type="protein sequence ID" value="SCB64365.1"/>
    <property type="molecule type" value="Genomic_DNA"/>
</dbReference>
<dbReference type="InterPro" id="IPR003819">
    <property type="entry name" value="TauD/TfdA-like"/>
</dbReference>
<dbReference type="Gene3D" id="3.60.130.10">
    <property type="entry name" value="Clavaminate synthase-like"/>
    <property type="match status" value="1"/>
</dbReference>
<dbReference type="AlphaFoldDB" id="A0A1C3YIY1"/>
<reference evidence="3 4" key="3">
    <citation type="journal article" date="2015" name="BMC Genomics">
        <title>The completed genome sequence of the pathogenic ascomycete fungus Fusarium graminearum.</title>
        <authorList>
            <person name="King R."/>
            <person name="Urban M."/>
            <person name="Hammond-Kosack M.C."/>
            <person name="Hassani-Pak K."/>
            <person name="Hammond-Kosack K.E."/>
        </authorList>
    </citation>
    <scope>NUCLEOTIDE SEQUENCE [LARGE SCALE GENOMIC DNA]</scope>
    <source>
        <strain evidence="4">ATCC MYA-4620 / CBS 123657 / FGSC 9075 / NRRL 31084 / PH-1</strain>
    </source>
</reference>
<dbReference type="InterPro" id="IPR042098">
    <property type="entry name" value="TauD-like_sf"/>
</dbReference>
<dbReference type="InterPro" id="IPR050411">
    <property type="entry name" value="AlphaKG_dependent_hydroxylases"/>
</dbReference>
<proteinExistence type="predicted"/>
<sequence>MASLRGTTQDMQHSDNGVVGANSESVIGAFPTKDVSSAALTGPLVWSGQDFQGDQTYTLRLSDEEAGEVESALASFKALGLDGDEVSADNFPLPNLSRRLRASAETLHLGRGFVVIRGIDGSKYTVEDSVTIFLGVASYIADKRGLQDRKGNMLSHITDSKEWTTPAYARHGIHTKGSLFAIQPFHTDMGCDILSLQVRDSANKGGNTYLSSSWTVFNKLLDREPEVIKTLLTPNWPVQLSGRKATFYLAPVLTFHDGKLLISLDPHRLGPHPIWTNGVPALTEVQLNALKAVSDAASEVELQLKLETGDLLFFNNLALVHRRDAYTDDDKSARHMVRLWLRSQKYGWAIPDGLLPPWEAAYGEKRKYKTRHYPIVPMPEYTAPKYTTNSACFVMEDSESSDEE</sequence>
<dbReference type="InParanoid" id="A0A1C3YIY1"/>
<dbReference type="Proteomes" id="UP000070720">
    <property type="component" value="Chromosome 1"/>
</dbReference>
<keyword evidence="1" id="KW-0560">Oxidoreductase</keyword>
<protein>
    <submittedName>
        <fullName evidence="3">Chromosome 1, complete genome</fullName>
    </submittedName>
</protein>
<dbReference type="Pfam" id="PF02668">
    <property type="entry name" value="TauD"/>
    <property type="match status" value="1"/>
</dbReference>
<dbReference type="VEuPathDB" id="FungiDB:FGRAMPH1_01G05035"/>
<organism evidence="3 4">
    <name type="scientific">Gibberella zeae (strain ATCC MYA-4620 / CBS 123657 / FGSC 9075 / NRRL 31084 / PH-1)</name>
    <name type="common">Wheat head blight fungus</name>
    <name type="synonym">Fusarium graminearum</name>
    <dbReference type="NCBI Taxonomy" id="229533"/>
    <lineage>
        <taxon>Eukaryota</taxon>
        <taxon>Fungi</taxon>
        <taxon>Dikarya</taxon>
        <taxon>Ascomycota</taxon>
        <taxon>Pezizomycotina</taxon>
        <taxon>Sordariomycetes</taxon>
        <taxon>Hypocreomycetidae</taxon>
        <taxon>Hypocreales</taxon>
        <taxon>Nectriaceae</taxon>
        <taxon>Fusarium</taxon>
    </lineage>
</organism>
<evidence type="ECO:0000313" key="4">
    <source>
        <dbReference type="Proteomes" id="UP000070720"/>
    </source>
</evidence>
<evidence type="ECO:0000313" key="3">
    <source>
        <dbReference type="EMBL" id="SCB64365.1"/>
    </source>
</evidence>
<reference evidence="4" key="2">
    <citation type="journal article" date="2010" name="Nature">
        <title>Comparative genomics reveals mobile pathogenicity chromosomes in Fusarium.</title>
        <authorList>
            <person name="Ma L.J."/>
            <person name="van der Does H.C."/>
            <person name="Borkovich K.A."/>
            <person name="Coleman J.J."/>
            <person name="Daboussi M.J."/>
            <person name="Di Pietro A."/>
            <person name="Dufresne M."/>
            <person name="Freitag M."/>
            <person name="Grabherr M."/>
            <person name="Henrissat B."/>
            <person name="Houterman P.M."/>
            <person name="Kang S."/>
            <person name="Shim W.B."/>
            <person name="Woloshuk C."/>
            <person name="Xie X."/>
            <person name="Xu J.R."/>
            <person name="Antoniw J."/>
            <person name="Baker S.E."/>
            <person name="Bluhm B.H."/>
            <person name="Breakspear A."/>
            <person name="Brown D.W."/>
            <person name="Butchko R.A."/>
            <person name="Chapman S."/>
            <person name="Coulson R."/>
            <person name="Coutinho P.M."/>
            <person name="Danchin E.G."/>
            <person name="Diener A."/>
            <person name="Gale L.R."/>
            <person name="Gardiner D.M."/>
            <person name="Goff S."/>
            <person name="Hammond-Kosack K.E."/>
            <person name="Hilburn K."/>
            <person name="Hua-Van A."/>
            <person name="Jonkers W."/>
            <person name="Kazan K."/>
            <person name="Kodira C.D."/>
            <person name="Koehrsen M."/>
            <person name="Kumar L."/>
            <person name="Lee Y.H."/>
            <person name="Li L."/>
            <person name="Manners J.M."/>
            <person name="Miranda-Saavedra D."/>
            <person name="Mukherjee M."/>
            <person name="Park G."/>
            <person name="Park J."/>
            <person name="Park S.Y."/>
            <person name="Proctor R.H."/>
            <person name="Regev A."/>
            <person name="Ruiz-Roldan M.C."/>
            <person name="Sain D."/>
            <person name="Sakthikumar S."/>
            <person name="Sykes S."/>
            <person name="Schwartz D.C."/>
            <person name="Turgeon B.G."/>
            <person name="Wapinski I."/>
            <person name="Yoder O."/>
            <person name="Young S."/>
            <person name="Zeng Q."/>
            <person name="Zhou S."/>
            <person name="Galagan J."/>
            <person name="Cuomo C.A."/>
            <person name="Kistler H.C."/>
            <person name="Rep M."/>
        </authorList>
    </citation>
    <scope>GENOME REANNOTATION</scope>
    <source>
        <strain evidence="4">ATCC MYA-4620 / CBS 123657 / FGSC 9075 / NRRL 31084 / PH-1</strain>
    </source>
</reference>
<accession>A0A1C3YIY1</accession>
<dbReference type="eggNOG" id="ENOG502R9AJ">
    <property type="taxonomic scope" value="Eukaryota"/>
</dbReference>
<keyword evidence="4" id="KW-1185">Reference proteome</keyword>
<reference evidence="4" key="1">
    <citation type="journal article" date="2007" name="Science">
        <title>The Fusarium graminearum genome reveals a link between localized polymorphism and pathogen specialization.</title>
        <authorList>
            <person name="Cuomo C.A."/>
            <person name="Gueldener U."/>
            <person name="Xu J.-R."/>
            <person name="Trail F."/>
            <person name="Turgeon B.G."/>
            <person name="Di Pietro A."/>
            <person name="Walton J.D."/>
            <person name="Ma L.-J."/>
            <person name="Baker S.E."/>
            <person name="Rep M."/>
            <person name="Adam G."/>
            <person name="Antoniw J."/>
            <person name="Baldwin T."/>
            <person name="Calvo S.E."/>
            <person name="Chang Y.-L."/>
            <person name="DeCaprio D."/>
            <person name="Gale L.R."/>
            <person name="Gnerre S."/>
            <person name="Goswami R.S."/>
            <person name="Hammond-Kosack K."/>
            <person name="Harris L.J."/>
            <person name="Hilburn K."/>
            <person name="Kennell J.C."/>
            <person name="Kroken S."/>
            <person name="Magnuson J.K."/>
            <person name="Mannhaupt G."/>
            <person name="Mauceli E.W."/>
            <person name="Mewes H.-W."/>
            <person name="Mitterbauer R."/>
            <person name="Muehlbauer G."/>
            <person name="Muensterkoetter M."/>
            <person name="Nelson D."/>
            <person name="O'Donnell K."/>
            <person name="Ouellet T."/>
            <person name="Qi W."/>
            <person name="Quesneville H."/>
            <person name="Roncero M.I.G."/>
            <person name="Seong K.-Y."/>
            <person name="Tetko I.V."/>
            <person name="Urban M."/>
            <person name="Waalwijk C."/>
            <person name="Ward T.J."/>
            <person name="Yao J."/>
            <person name="Birren B.W."/>
            <person name="Kistler H.C."/>
        </authorList>
    </citation>
    <scope>NUCLEOTIDE SEQUENCE [LARGE SCALE GENOMIC DNA]</scope>
    <source>
        <strain evidence="4">ATCC MYA-4620 / CBS 123657 / FGSC 9075 / NRRL 31084 / PH-1</strain>
    </source>
</reference>
<dbReference type="PANTHER" id="PTHR10696:SF54">
    <property type="entry name" value="FAMILY OXIDOREDUCTASE, PUTATIVE (AFU_ORTHOLOGUE AFUA_4G13850)-RELATED"/>
    <property type="match status" value="1"/>
</dbReference>
<dbReference type="PANTHER" id="PTHR10696">
    <property type="entry name" value="GAMMA-BUTYROBETAINE HYDROXYLASE-RELATED"/>
    <property type="match status" value="1"/>
</dbReference>
<evidence type="ECO:0000256" key="1">
    <source>
        <dbReference type="ARBA" id="ARBA00023002"/>
    </source>
</evidence>
<name>A0A1C3YIY1_GIBZE</name>